<evidence type="ECO:0000313" key="4">
    <source>
        <dbReference type="Proteomes" id="UP001589647"/>
    </source>
</evidence>
<feature type="region of interest" description="Disordered" evidence="1">
    <location>
        <begin position="164"/>
        <end position="222"/>
    </location>
</feature>
<organism evidence="3 4">
    <name type="scientific">Nonomuraea spiralis</name>
    <dbReference type="NCBI Taxonomy" id="46182"/>
    <lineage>
        <taxon>Bacteria</taxon>
        <taxon>Bacillati</taxon>
        <taxon>Actinomycetota</taxon>
        <taxon>Actinomycetes</taxon>
        <taxon>Streptosporangiales</taxon>
        <taxon>Streptosporangiaceae</taxon>
        <taxon>Nonomuraea</taxon>
    </lineage>
</organism>
<feature type="compositionally biased region" description="Gly residues" evidence="1">
    <location>
        <begin position="209"/>
        <end position="218"/>
    </location>
</feature>
<keyword evidence="4" id="KW-1185">Reference proteome</keyword>
<comment type="caution">
    <text evidence="3">The sequence shown here is derived from an EMBL/GenBank/DDBJ whole genome shotgun (WGS) entry which is preliminary data.</text>
</comment>
<dbReference type="EMBL" id="JBHMEI010000003">
    <property type="protein sequence ID" value="MFB9200952.1"/>
    <property type="molecule type" value="Genomic_DNA"/>
</dbReference>
<reference evidence="3 4" key="1">
    <citation type="submission" date="2024-09" db="EMBL/GenBank/DDBJ databases">
        <authorList>
            <person name="Sun Q."/>
            <person name="Mori K."/>
        </authorList>
    </citation>
    <scope>NUCLEOTIDE SEQUENCE [LARGE SCALE GENOMIC DNA]</scope>
    <source>
        <strain evidence="3 4">CCM 3426</strain>
    </source>
</reference>
<evidence type="ECO:0000256" key="2">
    <source>
        <dbReference type="SAM" id="SignalP"/>
    </source>
</evidence>
<accession>A0ABV5I8V4</accession>
<sequence length="259" mass="25934">MRLQLILPLAVLLFSTPAPDGGTAVVYTCTTRATGETQTVKIDLTLTVPATAAVGKQFTIGWRGSYVAGAELRAPATGLDGEVNLYAYASVTGIDRLTSATGVGRPGTIVPGAVIPLPGSVVDVKTTPRHPGTGTVRPAAVNFGPTPQKPLIECDPQDKEALTSYPLTVTGTGDDTETTPGPDTTDTASTPPEPGSPTKTPAALPTGGADTGGGGETGPDGRVLVAAGALTLAAALTGLRLRRRTDGTGSPAVPGQEGS</sequence>
<gene>
    <name evidence="3" type="ORF">ACFFV7_07100</name>
</gene>
<dbReference type="Proteomes" id="UP001589647">
    <property type="component" value="Unassembled WGS sequence"/>
</dbReference>
<feature type="compositionally biased region" description="Low complexity" evidence="1">
    <location>
        <begin position="168"/>
        <end position="190"/>
    </location>
</feature>
<feature type="region of interest" description="Disordered" evidence="1">
    <location>
        <begin position="128"/>
        <end position="147"/>
    </location>
</feature>
<evidence type="ECO:0000313" key="3">
    <source>
        <dbReference type="EMBL" id="MFB9200952.1"/>
    </source>
</evidence>
<dbReference type="RefSeq" id="WP_189646805.1">
    <property type="nucleotide sequence ID" value="NZ_BMRC01000003.1"/>
</dbReference>
<feature type="region of interest" description="Disordered" evidence="1">
    <location>
        <begin position="237"/>
        <end position="259"/>
    </location>
</feature>
<feature type="chain" id="PRO_5046358305" evidence="2">
    <location>
        <begin position="21"/>
        <end position="259"/>
    </location>
</feature>
<name>A0ABV5I8V4_9ACTN</name>
<keyword evidence="2" id="KW-0732">Signal</keyword>
<evidence type="ECO:0000256" key="1">
    <source>
        <dbReference type="SAM" id="MobiDB-lite"/>
    </source>
</evidence>
<protein>
    <submittedName>
        <fullName evidence="3">Uncharacterized protein</fullName>
    </submittedName>
</protein>
<proteinExistence type="predicted"/>
<feature type="signal peptide" evidence="2">
    <location>
        <begin position="1"/>
        <end position="20"/>
    </location>
</feature>